<organism evidence="12 13">
    <name type="scientific">Rubellimicrobium thermophilum DSM 16684</name>
    <dbReference type="NCBI Taxonomy" id="1123069"/>
    <lineage>
        <taxon>Bacteria</taxon>
        <taxon>Pseudomonadati</taxon>
        <taxon>Pseudomonadota</taxon>
        <taxon>Alphaproteobacteria</taxon>
        <taxon>Rhodobacterales</taxon>
        <taxon>Roseobacteraceae</taxon>
        <taxon>Rubellimicrobium</taxon>
    </lineage>
</organism>
<dbReference type="GO" id="GO:0045454">
    <property type="term" value="P:cell redox homeostasis"/>
    <property type="evidence" value="ECO:0007669"/>
    <property type="project" value="TreeGrafter"/>
</dbReference>
<protein>
    <recommendedName>
        <fullName evidence="4">Alkyl hydroperoxide reductase C</fullName>
        <ecNumber evidence="3">1.11.1.26</ecNumber>
    </recommendedName>
    <alternativeName>
        <fullName evidence="9">Peroxiredoxin</fullName>
    </alternativeName>
</protein>
<dbReference type="Gene3D" id="3.40.30.10">
    <property type="entry name" value="Glutaredoxin"/>
    <property type="match status" value="1"/>
</dbReference>
<dbReference type="GO" id="GO:0008379">
    <property type="term" value="F:thioredoxin peroxidase activity"/>
    <property type="evidence" value="ECO:0007669"/>
    <property type="project" value="TreeGrafter"/>
</dbReference>
<accession>S9S3U1</accession>
<dbReference type="InterPro" id="IPR000866">
    <property type="entry name" value="AhpC/TSA"/>
</dbReference>
<evidence type="ECO:0000256" key="8">
    <source>
        <dbReference type="ARBA" id="ARBA00023284"/>
    </source>
</evidence>
<comment type="caution">
    <text evidence="12">The sequence shown here is derived from an EMBL/GenBank/DDBJ whole genome shotgun (WGS) entry which is preliminary data.</text>
</comment>
<keyword evidence="8" id="KW-0676">Redox-active center</keyword>
<dbReference type="OrthoDB" id="9812811at2"/>
<name>S9S3U1_9RHOB</name>
<dbReference type="AlphaFoldDB" id="S9S3U1"/>
<dbReference type="InterPro" id="IPR013766">
    <property type="entry name" value="Thioredoxin_domain"/>
</dbReference>
<dbReference type="PANTHER" id="PTHR10681">
    <property type="entry name" value="THIOREDOXIN PEROXIDASE"/>
    <property type="match status" value="1"/>
</dbReference>
<dbReference type="RefSeq" id="WP_021097949.1">
    <property type="nucleotide sequence ID" value="NZ_KE557321.1"/>
</dbReference>
<dbReference type="GO" id="GO:0005829">
    <property type="term" value="C:cytosol"/>
    <property type="evidence" value="ECO:0007669"/>
    <property type="project" value="TreeGrafter"/>
</dbReference>
<dbReference type="GO" id="GO:0006979">
    <property type="term" value="P:response to oxidative stress"/>
    <property type="evidence" value="ECO:0007669"/>
    <property type="project" value="TreeGrafter"/>
</dbReference>
<proteinExistence type="inferred from homology"/>
<dbReference type="Pfam" id="PF10417">
    <property type="entry name" value="1-cysPrx_C"/>
    <property type="match status" value="1"/>
</dbReference>
<dbReference type="Gene3D" id="3.30.1020.10">
    <property type="entry name" value="Antioxidant, Horf6, Chain A, domain2"/>
    <property type="match status" value="1"/>
</dbReference>
<dbReference type="HOGENOM" id="CLU_042529_4_2_5"/>
<dbReference type="GO" id="GO:0102039">
    <property type="term" value="F:NADH-dependent peroxiredoxin activity"/>
    <property type="evidence" value="ECO:0007669"/>
    <property type="project" value="UniProtKB-EC"/>
</dbReference>
<sequence>MDYRFFEEARLAHQAKVPWSYRRSVRWLPRIGDIVPDFRAETNQGPIVFHDWAEGSWIVLFSHPLAFTGVCTTEIAALAAREGEFAQRGARMLALSSSSAEAGRKWVADIARIYGFHVTFPLIADPEGRLCNLFGMLHEKQSESCAIRKTLIIGPDLRIRAIFEYPMVVGRSSDEMLRVLDAIQTAEAYNLATPADWQPGDDLVLLPPEYGPPAIAPGAAMLRHFAPYLATVADPEHPAADLVADSTFPDPRGAGG</sequence>
<dbReference type="GO" id="GO:0033554">
    <property type="term" value="P:cellular response to stress"/>
    <property type="evidence" value="ECO:0007669"/>
    <property type="project" value="TreeGrafter"/>
</dbReference>
<evidence type="ECO:0000256" key="5">
    <source>
        <dbReference type="ARBA" id="ARBA00022559"/>
    </source>
</evidence>
<evidence type="ECO:0000256" key="2">
    <source>
        <dbReference type="ARBA" id="ARBA00011654"/>
    </source>
</evidence>
<keyword evidence="5" id="KW-0575">Peroxidase</keyword>
<evidence type="ECO:0000256" key="4">
    <source>
        <dbReference type="ARBA" id="ARBA00017462"/>
    </source>
</evidence>
<comment type="similarity">
    <text evidence="1">Belongs to the peroxiredoxin family. AhpC/Prx1 subfamily.</text>
</comment>
<dbReference type="GO" id="GO:0042744">
    <property type="term" value="P:hydrogen peroxide catabolic process"/>
    <property type="evidence" value="ECO:0007669"/>
    <property type="project" value="TreeGrafter"/>
</dbReference>
<evidence type="ECO:0000313" key="12">
    <source>
        <dbReference type="EMBL" id="EPX84865.1"/>
    </source>
</evidence>
<dbReference type="PANTHER" id="PTHR10681:SF121">
    <property type="entry name" value="ALKYL HYDROPEROXIDE REDUCTASE C"/>
    <property type="match status" value="1"/>
</dbReference>
<evidence type="ECO:0000259" key="11">
    <source>
        <dbReference type="PROSITE" id="PS51352"/>
    </source>
</evidence>
<dbReference type="STRING" id="1123069.ruthe_01862"/>
<dbReference type="EMBL" id="AOLV01000019">
    <property type="protein sequence ID" value="EPX84865.1"/>
    <property type="molecule type" value="Genomic_DNA"/>
</dbReference>
<dbReference type="SUPFAM" id="SSF52833">
    <property type="entry name" value="Thioredoxin-like"/>
    <property type="match status" value="1"/>
</dbReference>
<dbReference type="InterPro" id="IPR036249">
    <property type="entry name" value="Thioredoxin-like_sf"/>
</dbReference>
<gene>
    <name evidence="12" type="ORF">ruthe_01862</name>
</gene>
<evidence type="ECO:0000256" key="9">
    <source>
        <dbReference type="ARBA" id="ARBA00032077"/>
    </source>
</evidence>
<keyword evidence="13" id="KW-1185">Reference proteome</keyword>
<evidence type="ECO:0000256" key="6">
    <source>
        <dbReference type="ARBA" id="ARBA00022862"/>
    </source>
</evidence>
<keyword evidence="7" id="KW-0560">Oxidoreductase</keyword>
<dbReference type="EC" id="1.11.1.26" evidence="3"/>
<comment type="subunit">
    <text evidence="2">Homodimer; disulfide-linked, upon oxidation. 5 homodimers assemble to form a ring-like decamer.</text>
</comment>
<comment type="catalytic activity">
    <reaction evidence="10">
        <text>a hydroperoxide + NADH + H(+) = an alcohol + NAD(+) + H2O</text>
        <dbReference type="Rhea" id="RHEA:62628"/>
        <dbReference type="ChEBI" id="CHEBI:15377"/>
        <dbReference type="ChEBI" id="CHEBI:15378"/>
        <dbReference type="ChEBI" id="CHEBI:30879"/>
        <dbReference type="ChEBI" id="CHEBI:35924"/>
        <dbReference type="ChEBI" id="CHEBI:57540"/>
        <dbReference type="ChEBI" id="CHEBI:57945"/>
        <dbReference type="EC" id="1.11.1.26"/>
    </reaction>
</comment>
<dbReference type="InterPro" id="IPR050217">
    <property type="entry name" value="Peroxiredoxin"/>
</dbReference>
<keyword evidence="6" id="KW-0049">Antioxidant</keyword>
<dbReference type="Proteomes" id="UP000015346">
    <property type="component" value="Unassembled WGS sequence"/>
</dbReference>
<evidence type="ECO:0000256" key="7">
    <source>
        <dbReference type="ARBA" id="ARBA00023002"/>
    </source>
</evidence>
<evidence type="ECO:0000256" key="1">
    <source>
        <dbReference type="ARBA" id="ARBA00009796"/>
    </source>
</evidence>
<feature type="domain" description="Thioredoxin" evidence="11">
    <location>
        <begin position="29"/>
        <end position="185"/>
    </location>
</feature>
<evidence type="ECO:0000256" key="10">
    <source>
        <dbReference type="ARBA" id="ARBA00047572"/>
    </source>
</evidence>
<reference evidence="12 13" key="1">
    <citation type="journal article" date="2013" name="Stand. Genomic Sci.">
        <title>Genome sequence of the reddish-pigmented Rubellimicrobium thermophilum type strain (DSM 16684(T)), a member of the Roseobacter clade.</title>
        <authorList>
            <person name="Fiebig A."/>
            <person name="Riedel T."/>
            <person name="Gronow S."/>
            <person name="Petersen J."/>
            <person name="Klenk H.P."/>
            <person name="Goker M."/>
        </authorList>
    </citation>
    <scope>NUCLEOTIDE SEQUENCE [LARGE SCALE GENOMIC DNA]</scope>
    <source>
        <strain evidence="12 13">DSM 16684</strain>
    </source>
</reference>
<evidence type="ECO:0000256" key="3">
    <source>
        <dbReference type="ARBA" id="ARBA00013021"/>
    </source>
</evidence>
<evidence type="ECO:0000313" key="13">
    <source>
        <dbReference type="Proteomes" id="UP000015346"/>
    </source>
</evidence>
<dbReference type="Pfam" id="PF00578">
    <property type="entry name" value="AhpC-TSA"/>
    <property type="match status" value="1"/>
</dbReference>
<dbReference type="InterPro" id="IPR019479">
    <property type="entry name" value="Peroxiredoxin_C"/>
</dbReference>
<dbReference type="PROSITE" id="PS51352">
    <property type="entry name" value="THIOREDOXIN_2"/>
    <property type="match status" value="1"/>
</dbReference>